<dbReference type="Gene3D" id="2.160.10.10">
    <property type="entry name" value="Hexapeptide repeat proteins"/>
    <property type="match status" value="1"/>
</dbReference>
<dbReference type="InterPro" id="IPR018357">
    <property type="entry name" value="Hexapep_transf_CS"/>
</dbReference>
<dbReference type="InterPro" id="IPR001451">
    <property type="entry name" value="Hexapep"/>
</dbReference>
<reference evidence="10" key="1">
    <citation type="journal article" date="2019" name="Int. J. Syst. Evol. Microbiol.">
        <title>The Global Catalogue of Microorganisms (GCM) 10K type strain sequencing project: providing services to taxonomists for standard genome sequencing and annotation.</title>
        <authorList>
            <consortium name="The Broad Institute Genomics Platform"/>
            <consortium name="The Broad Institute Genome Sequencing Center for Infectious Disease"/>
            <person name="Wu L."/>
            <person name="Ma J."/>
        </authorList>
    </citation>
    <scope>NUCLEOTIDE SEQUENCE [LARGE SCALE GENOMIC DNA]</scope>
    <source>
        <strain evidence="10">CCUG 56108</strain>
    </source>
</reference>
<feature type="active site" description="Proton acceptor" evidence="7">
    <location>
        <position position="254"/>
    </location>
</feature>
<evidence type="ECO:0000256" key="5">
    <source>
        <dbReference type="ARBA" id="ARBA00023098"/>
    </source>
</evidence>
<evidence type="ECO:0000256" key="2">
    <source>
        <dbReference type="ARBA" id="ARBA00022556"/>
    </source>
</evidence>
<keyword evidence="3 7" id="KW-0808">Transferase</keyword>
<accession>A0ABW3X5N6</accession>
<dbReference type="CDD" id="cd03352">
    <property type="entry name" value="LbH_LpxD"/>
    <property type="match status" value="1"/>
</dbReference>
<evidence type="ECO:0000256" key="7">
    <source>
        <dbReference type="HAMAP-Rule" id="MF_00523"/>
    </source>
</evidence>
<dbReference type="PANTHER" id="PTHR43378">
    <property type="entry name" value="UDP-3-O-ACYLGLUCOSAMINE N-ACYLTRANSFERASE"/>
    <property type="match status" value="1"/>
</dbReference>
<evidence type="ECO:0000313" key="9">
    <source>
        <dbReference type="EMBL" id="MFD1304144.1"/>
    </source>
</evidence>
<evidence type="ECO:0000256" key="4">
    <source>
        <dbReference type="ARBA" id="ARBA00022737"/>
    </source>
</evidence>
<keyword evidence="10" id="KW-1185">Reference proteome</keyword>
<protein>
    <recommendedName>
        <fullName evidence="7">UDP-3-O-acylglucosamine N-acyltransferase</fullName>
        <ecNumber evidence="7">2.3.1.191</ecNumber>
    </recommendedName>
</protein>
<dbReference type="Pfam" id="PF00132">
    <property type="entry name" value="Hexapep"/>
    <property type="match status" value="2"/>
</dbReference>
<dbReference type="SUPFAM" id="SSF51161">
    <property type="entry name" value="Trimeric LpxA-like enzymes"/>
    <property type="match status" value="1"/>
</dbReference>
<dbReference type="NCBIfam" id="TIGR01853">
    <property type="entry name" value="lipid_A_lpxD"/>
    <property type="match status" value="1"/>
</dbReference>
<keyword evidence="1 7" id="KW-0444">Lipid biosynthesis</keyword>
<dbReference type="InterPro" id="IPR011004">
    <property type="entry name" value="Trimer_LpxA-like_sf"/>
</dbReference>
<dbReference type="HAMAP" id="MF_00523">
    <property type="entry name" value="LpxD"/>
    <property type="match status" value="1"/>
</dbReference>
<feature type="domain" description="UDP-3-O-[3-hydroxymyristoyl] glucosamine N-acyltransferase non-repeat region" evidence="8">
    <location>
        <begin position="33"/>
        <end position="98"/>
    </location>
</feature>
<dbReference type="GO" id="GO:0103118">
    <property type="term" value="F:UDP-3-O-[(3R)-3-hydroxyacyl]-glucosamine N-acyltransferase activity"/>
    <property type="evidence" value="ECO:0007669"/>
    <property type="project" value="UniProtKB-EC"/>
</dbReference>
<dbReference type="PROSITE" id="PS00101">
    <property type="entry name" value="HEXAPEP_TRANSFERASES"/>
    <property type="match status" value="2"/>
</dbReference>
<dbReference type="Proteomes" id="UP001597176">
    <property type="component" value="Unassembled WGS sequence"/>
</dbReference>
<dbReference type="EC" id="2.3.1.191" evidence="7"/>
<comment type="similarity">
    <text evidence="7">Belongs to the transferase hexapeptide repeat family. LpxD subfamily.</text>
</comment>
<evidence type="ECO:0000259" key="8">
    <source>
        <dbReference type="Pfam" id="PF04613"/>
    </source>
</evidence>
<evidence type="ECO:0000256" key="1">
    <source>
        <dbReference type="ARBA" id="ARBA00022516"/>
    </source>
</evidence>
<dbReference type="InterPro" id="IPR020573">
    <property type="entry name" value="UDP_GlcNAc_AcTrfase_non-rep"/>
</dbReference>
<evidence type="ECO:0000313" key="10">
    <source>
        <dbReference type="Proteomes" id="UP001597176"/>
    </source>
</evidence>
<keyword evidence="5 7" id="KW-0443">Lipid metabolism</keyword>
<dbReference type="InterPro" id="IPR007691">
    <property type="entry name" value="LpxD"/>
</dbReference>
<keyword evidence="6 7" id="KW-0012">Acyltransferase</keyword>
<evidence type="ECO:0000256" key="3">
    <source>
        <dbReference type="ARBA" id="ARBA00022679"/>
    </source>
</evidence>
<dbReference type="PANTHER" id="PTHR43378:SF2">
    <property type="entry name" value="UDP-3-O-ACYLGLUCOSAMINE N-ACYLTRANSFERASE 1, MITOCHONDRIAL-RELATED"/>
    <property type="match status" value="1"/>
</dbReference>
<dbReference type="NCBIfam" id="NF002060">
    <property type="entry name" value="PRK00892.1"/>
    <property type="match status" value="1"/>
</dbReference>
<comment type="pathway">
    <text evidence="7">Bacterial outer membrane biogenesis; LPS lipid A biosynthesis.</text>
</comment>
<dbReference type="Gene3D" id="3.40.1390.10">
    <property type="entry name" value="MurE/MurF, N-terminal domain"/>
    <property type="match status" value="1"/>
</dbReference>
<dbReference type="RefSeq" id="WP_379041075.1">
    <property type="nucleotide sequence ID" value="NZ_JBHTND010000057.1"/>
</dbReference>
<comment type="function">
    <text evidence="7">Catalyzes the N-acylation of UDP-3-O-acylglucosamine using 3-hydroxyacyl-ACP as the acyl donor. Is involved in the biosynthesis of lipid A, a phosphorylated glycolipid that anchors the lipopolysaccharide to the outer membrane of the cell.</text>
</comment>
<organism evidence="9 10">
    <name type="scientific">Methylobacterium marchantiae</name>
    <dbReference type="NCBI Taxonomy" id="600331"/>
    <lineage>
        <taxon>Bacteria</taxon>
        <taxon>Pseudomonadati</taxon>
        <taxon>Pseudomonadota</taxon>
        <taxon>Alphaproteobacteria</taxon>
        <taxon>Hyphomicrobiales</taxon>
        <taxon>Methylobacteriaceae</taxon>
        <taxon>Methylobacterium</taxon>
    </lineage>
</organism>
<proteinExistence type="inferred from homology"/>
<comment type="catalytic activity">
    <reaction evidence="7">
        <text>a UDP-3-O-[(3R)-3-hydroxyacyl]-alpha-D-glucosamine + a (3R)-hydroxyacyl-[ACP] = a UDP-2-N,3-O-bis[(3R)-3-hydroxyacyl]-alpha-D-glucosamine + holo-[ACP] + H(+)</text>
        <dbReference type="Rhea" id="RHEA:53836"/>
        <dbReference type="Rhea" id="RHEA-COMP:9685"/>
        <dbReference type="Rhea" id="RHEA-COMP:9945"/>
        <dbReference type="ChEBI" id="CHEBI:15378"/>
        <dbReference type="ChEBI" id="CHEBI:64479"/>
        <dbReference type="ChEBI" id="CHEBI:78827"/>
        <dbReference type="ChEBI" id="CHEBI:137740"/>
        <dbReference type="ChEBI" id="CHEBI:137748"/>
        <dbReference type="EC" id="2.3.1.191"/>
    </reaction>
</comment>
<keyword evidence="4 7" id="KW-0677">Repeat</keyword>
<name>A0ABW3X5N6_9HYPH</name>
<comment type="subunit">
    <text evidence="7">Homotrimer.</text>
</comment>
<dbReference type="EMBL" id="JBHTND010000057">
    <property type="protein sequence ID" value="MFD1304144.1"/>
    <property type="molecule type" value="Genomic_DNA"/>
</dbReference>
<sequence length="348" mass="36293">MPLQNEPSGLALIDLLKAVGATAPPSTRPPLMLSGGASLETAESWNVAYMDHARYAEALRETRAGACILPERFAHLVPAGTVAIVVRDPHTAFAKVLARLHPDLMRPPPHLAETGMQAGSFVHPSARIGDGVTLDPTVVIGEGVVLGDGTSVGAHTVIGPDVSIGRDGAIGSGVTIVRCDLGDRAIVHPGARIGQDGFGFAMSAQGHLKVPQTGRVVIGHDVEIGANTTIDRGSCRDTIIGDGTKIDNLVQIAHNVRIGRHCVIVAQVGIAGSTILEDYVAVGGQSAIAGHLRIGLGAQLAAASRVMRDVPAGERWGGMPAKPLRTWFREQTALKDLAAHRLGSPPRR</sequence>
<comment type="caution">
    <text evidence="9">The sequence shown here is derived from an EMBL/GenBank/DDBJ whole genome shotgun (WGS) entry which is preliminary data.</text>
</comment>
<evidence type="ECO:0000256" key="6">
    <source>
        <dbReference type="ARBA" id="ARBA00023315"/>
    </source>
</evidence>
<gene>
    <name evidence="7 9" type="primary">lpxD</name>
    <name evidence="9" type="ORF">ACFQ4G_21535</name>
</gene>
<dbReference type="Pfam" id="PF04613">
    <property type="entry name" value="LpxD"/>
    <property type="match status" value="1"/>
</dbReference>
<keyword evidence="2 7" id="KW-0441">Lipid A biosynthesis</keyword>